<sequence length="123" mass="13393">MDMIAATLPTYPCFSVLLLTAAEEEGQEADDVSRCVDEEAPGGADPEEEVSWVGDEEDMGYGGHDEVADDSEHEREMRCTGESQGVLDDGDFDNEATDSLSFLFVLVRLCSPWPRAAAAWLPC</sequence>
<proteinExistence type="predicted"/>
<dbReference type="EMBL" id="KD208210">
    <property type="protein sequence ID" value="EMS52411.1"/>
    <property type="molecule type" value="Genomic_DNA"/>
</dbReference>
<name>M7YYY7_TRIUA</name>
<organism evidence="2">
    <name type="scientific">Triticum urartu</name>
    <name type="common">Red wild einkorn</name>
    <name type="synonym">Crithodium urartu</name>
    <dbReference type="NCBI Taxonomy" id="4572"/>
    <lineage>
        <taxon>Eukaryota</taxon>
        <taxon>Viridiplantae</taxon>
        <taxon>Streptophyta</taxon>
        <taxon>Embryophyta</taxon>
        <taxon>Tracheophyta</taxon>
        <taxon>Spermatophyta</taxon>
        <taxon>Magnoliopsida</taxon>
        <taxon>Liliopsida</taxon>
        <taxon>Poales</taxon>
        <taxon>Poaceae</taxon>
        <taxon>BOP clade</taxon>
        <taxon>Pooideae</taxon>
        <taxon>Triticodae</taxon>
        <taxon>Triticeae</taxon>
        <taxon>Triticinae</taxon>
        <taxon>Triticum</taxon>
    </lineage>
</organism>
<evidence type="ECO:0000313" key="2">
    <source>
        <dbReference type="EMBL" id="EMS52411.1"/>
    </source>
</evidence>
<evidence type="ECO:0000256" key="1">
    <source>
        <dbReference type="SAM" id="MobiDB-lite"/>
    </source>
</evidence>
<accession>M7YYY7</accession>
<feature type="region of interest" description="Disordered" evidence="1">
    <location>
        <begin position="27"/>
        <end position="92"/>
    </location>
</feature>
<feature type="compositionally biased region" description="Basic and acidic residues" evidence="1">
    <location>
        <begin position="63"/>
        <end position="79"/>
    </location>
</feature>
<reference evidence="2" key="1">
    <citation type="journal article" date="2013" name="Nature">
        <title>Draft genome of the wheat A-genome progenitor Triticum urartu.</title>
        <authorList>
            <person name="Ling H.Q."/>
            <person name="Zhao S."/>
            <person name="Liu D."/>
            <person name="Wang J."/>
            <person name="Sun H."/>
            <person name="Zhang C."/>
            <person name="Fan H."/>
            <person name="Li D."/>
            <person name="Dong L."/>
            <person name="Tao Y."/>
            <person name="Gao C."/>
            <person name="Wu H."/>
            <person name="Li Y."/>
            <person name="Cui Y."/>
            <person name="Guo X."/>
            <person name="Zheng S."/>
            <person name="Wang B."/>
            <person name="Yu K."/>
            <person name="Liang Q."/>
            <person name="Yang W."/>
            <person name="Lou X."/>
            <person name="Chen J."/>
            <person name="Feng M."/>
            <person name="Jian J."/>
            <person name="Zhang X."/>
            <person name="Luo G."/>
            <person name="Jiang Y."/>
            <person name="Liu J."/>
            <person name="Wang Z."/>
            <person name="Sha Y."/>
            <person name="Zhang B."/>
            <person name="Wu H."/>
            <person name="Tang D."/>
            <person name="Shen Q."/>
            <person name="Xue P."/>
            <person name="Zou S."/>
            <person name="Wang X."/>
            <person name="Liu X."/>
            <person name="Wang F."/>
            <person name="Yang Y."/>
            <person name="An X."/>
            <person name="Dong Z."/>
            <person name="Zhang K."/>
            <person name="Zhang X."/>
            <person name="Luo M.C."/>
            <person name="Dvorak J."/>
            <person name="Tong Y."/>
            <person name="Wang J."/>
            <person name="Yang H."/>
            <person name="Li Z."/>
            <person name="Wang D."/>
            <person name="Zhang A."/>
            <person name="Wang J."/>
        </authorList>
    </citation>
    <scope>NUCLEOTIDE SEQUENCE</scope>
</reference>
<dbReference type="AlphaFoldDB" id="M7YYY7"/>
<feature type="compositionally biased region" description="Acidic residues" evidence="1">
    <location>
        <begin position="45"/>
        <end position="59"/>
    </location>
</feature>
<protein>
    <submittedName>
        <fullName evidence="2">Uncharacterized protein</fullName>
    </submittedName>
</protein>
<gene>
    <name evidence="2" type="ORF">TRIUR3_31664</name>
</gene>